<keyword evidence="4 9" id="KW-0378">Hydrolase</keyword>
<dbReference type="PANTHER" id="PTHR11409">
    <property type="entry name" value="ADENOSINE DEAMINASE"/>
    <property type="match status" value="1"/>
</dbReference>
<reference evidence="9" key="1">
    <citation type="journal article" date="2020" name="Stud. Mycol.">
        <title>101 Dothideomycetes genomes: a test case for predicting lifestyles and emergence of pathogens.</title>
        <authorList>
            <person name="Haridas S."/>
            <person name="Albert R."/>
            <person name="Binder M."/>
            <person name="Bloem J."/>
            <person name="Labutti K."/>
            <person name="Salamov A."/>
            <person name="Andreopoulos B."/>
            <person name="Baker S."/>
            <person name="Barry K."/>
            <person name="Bills G."/>
            <person name="Bluhm B."/>
            <person name="Cannon C."/>
            <person name="Castanera R."/>
            <person name="Culley D."/>
            <person name="Daum C."/>
            <person name="Ezra D."/>
            <person name="Gonzalez J."/>
            <person name="Henrissat B."/>
            <person name="Kuo A."/>
            <person name="Liang C."/>
            <person name="Lipzen A."/>
            <person name="Lutzoni F."/>
            <person name="Magnuson J."/>
            <person name="Mondo S."/>
            <person name="Nolan M."/>
            <person name="Ohm R."/>
            <person name="Pangilinan J."/>
            <person name="Park H.-J."/>
            <person name="Ramirez L."/>
            <person name="Alfaro M."/>
            <person name="Sun H."/>
            <person name="Tritt A."/>
            <person name="Yoshinaga Y."/>
            <person name="Zwiers L.-H."/>
            <person name="Turgeon B."/>
            <person name="Goodwin S."/>
            <person name="Spatafora J."/>
            <person name="Crous P."/>
            <person name="Grigoriev I."/>
        </authorList>
    </citation>
    <scope>NUCLEOTIDE SEQUENCE</scope>
    <source>
        <strain evidence="9">CBS 115976</strain>
    </source>
</reference>
<comment type="similarity">
    <text evidence="2">Belongs to the metallo-dependent hydrolases superfamily. Adenosine and AMP deaminases family.</text>
</comment>
<comment type="cofactor">
    <cofactor evidence="1">
        <name>Zn(2+)</name>
        <dbReference type="ChEBI" id="CHEBI:29105"/>
    </cofactor>
</comment>
<keyword evidence="3" id="KW-0479">Metal-binding</keyword>
<evidence type="ECO:0000256" key="4">
    <source>
        <dbReference type="ARBA" id="ARBA00022801"/>
    </source>
</evidence>
<sequence>MNRLLATQNRRVVDPNFTHQLPKIELHAHLTGSISPQILHQIWAQRKTQDSSFILNDPLIEMSTELEHFNVSAFFPLVSTLSVLNGFMDDGVRYLELRTTPRVVQASGITKTSHISTVLDCIANFRLSTKDIMPTYLILSIDRRNTLTEAMETVDLAIQFRSQGVVGLDLCGNPSKGNISIFRPAFEKAKAAGLQITLHFAEIPASSTEEELRTLLSYEPGRLGHVIHVPTSIMQEITTKRIGLELCLSCNVNAKLISGGFGDHHFGQLWATESPVILCTDDVGVFGSPLSNECFLAAKHFDLSKEDLIQLMRRSATAIFSGESEKKKLLHILDEFQKSMQL</sequence>
<gene>
    <name evidence="9" type="ORF">BT63DRAFT_478395</name>
</gene>
<dbReference type="PANTHER" id="PTHR11409:SF42">
    <property type="entry name" value="ADENOSINE DEAMINASE-LIKE PROTEIN"/>
    <property type="match status" value="1"/>
</dbReference>
<keyword evidence="6" id="KW-0546">Nucleotide metabolism</keyword>
<dbReference type="EMBL" id="MU004234">
    <property type="protein sequence ID" value="KAF2670214.1"/>
    <property type="molecule type" value="Genomic_DNA"/>
</dbReference>
<dbReference type="GO" id="GO:0046103">
    <property type="term" value="P:inosine biosynthetic process"/>
    <property type="evidence" value="ECO:0007669"/>
    <property type="project" value="TreeGrafter"/>
</dbReference>
<dbReference type="InterPro" id="IPR001365">
    <property type="entry name" value="A_deaminase_dom"/>
</dbReference>
<dbReference type="GO" id="GO:0046872">
    <property type="term" value="F:metal ion binding"/>
    <property type="evidence" value="ECO:0007669"/>
    <property type="project" value="UniProtKB-KW"/>
</dbReference>
<dbReference type="Gene3D" id="3.20.20.140">
    <property type="entry name" value="Metal-dependent hydrolases"/>
    <property type="match status" value="1"/>
</dbReference>
<dbReference type="SUPFAM" id="SSF51556">
    <property type="entry name" value="Metallo-dependent hydrolases"/>
    <property type="match status" value="1"/>
</dbReference>
<dbReference type="OrthoDB" id="272271at2759"/>
<proteinExistence type="inferred from homology"/>
<name>A0A6A6UH55_9PEZI</name>
<keyword evidence="5" id="KW-0862">Zinc</keyword>
<evidence type="ECO:0000256" key="2">
    <source>
        <dbReference type="ARBA" id="ARBA00006676"/>
    </source>
</evidence>
<protein>
    <submittedName>
        <fullName evidence="9">Metallo-dependent hydrolase</fullName>
    </submittedName>
</protein>
<evidence type="ECO:0000256" key="6">
    <source>
        <dbReference type="ARBA" id="ARBA00023080"/>
    </source>
</evidence>
<dbReference type="GO" id="GO:0004000">
    <property type="term" value="F:adenosine deaminase activity"/>
    <property type="evidence" value="ECO:0007669"/>
    <property type="project" value="TreeGrafter"/>
</dbReference>
<evidence type="ECO:0000259" key="8">
    <source>
        <dbReference type="Pfam" id="PF00962"/>
    </source>
</evidence>
<evidence type="ECO:0000256" key="5">
    <source>
        <dbReference type="ARBA" id="ARBA00022833"/>
    </source>
</evidence>
<comment type="catalytic activity">
    <reaction evidence="7">
        <text>N(6)-methyl-AMP + H2O + H(+) = IMP + methylamine</text>
        <dbReference type="Rhea" id="RHEA:16001"/>
        <dbReference type="ChEBI" id="CHEBI:15377"/>
        <dbReference type="ChEBI" id="CHEBI:15378"/>
        <dbReference type="ChEBI" id="CHEBI:58053"/>
        <dbReference type="ChEBI" id="CHEBI:59338"/>
        <dbReference type="ChEBI" id="CHEBI:144842"/>
    </reaction>
    <physiologicalReaction direction="left-to-right" evidence="7">
        <dbReference type="Rhea" id="RHEA:16002"/>
    </physiologicalReaction>
</comment>
<dbReference type="GO" id="GO:0009117">
    <property type="term" value="P:nucleotide metabolic process"/>
    <property type="evidence" value="ECO:0007669"/>
    <property type="project" value="UniProtKB-KW"/>
</dbReference>
<dbReference type="AlphaFoldDB" id="A0A6A6UH55"/>
<feature type="domain" description="Adenosine deaminase" evidence="8">
    <location>
        <begin position="88"/>
        <end position="334"/>
    </location>
</feature>
<dbReference type="Proteomes" id="UP000799302">
    <property type="component" value="Unassembled WGS sequence"/>
</dbReference>
<dbReference type="InterPro" id="IPR032466">
    <property type="entry name" value="Metal_Hydrolase"/>
</dbReference>
<evidence type="ECO:0000313" key="10">
    <source>
        <dbReference type="Proteomes" id="UP000799302"/>
    </source>
</evidence>
<organism evidence="9 10">
    <name type="scientific">Microthyrium microscopicum</name>
    <dbReference type="NCBI Taxonomy" id="703497"/>
    <lineage>
        <taxon>Eukaryota</taxon>
        <taxon>Fungi</taxon>
        <taxon>Dikarya</taxon>
        <taxon>Ascomycota</taxon>
        <taxon>Pezizomycotina</taxon>
        <taxon>Dothideomycetes</taxon>
        <taxon>Dothideomycetes incertae sedis</taxon>
        <taxon>Microthyriales</taxon>
        <taxon>Microthyriaceae</taxon>
        <taxon>Microthyrium</taxon>
    </lineage>
</organism>
<evidence type="ECO:0000256" key="3">
    <source>
        <dbReference type="ARBA" id="ARBA00022723"/>
    </source>
</evidence>
<accession>A0A6A6UH55</accession>
<dbReference type="InterPro" id="IPR006330">
    <property type="entry name" value="Ado/ade_deaminase"/>
</dbReference>
<evidence type="ECO:0000256" key="1">
    <source>
        <dbReference type="ARBA" id="ARBA00001947"/>
    </source>
</evidence>
<keyword evidence="10" id="KW-1185">Reference proteome</keyword>
<evidence type="ECO:0000313" key="9">
    <source>
        <dbReference type="EMBL" id="KAF2670214.1"/>
    </source>
</evidence>
<evidence type="ECO:0000256" key="7">
    <source>
        <dbReference type="ARBA" id="ARBA00048787"/>
    </source>
</evidence>
<dbReference type="Pfam" id="PF00962">
    <property type="entry name" value="A_deaminase"/>
    <property type="match status" value="1"/>
</dbReference>
<dbReference type="GO" id="GO:0006154">
    <property type="term" value="P:adenosine catabolic process"/>
    <property type="evidence" value="ECO:0007669"/>
    <property type="project" value="TreeGrafter"/>
</dbReference>